<keyword evidence="6 7" id="KW-0472">Membrane</keyword>
<dbReference type="EMBL" id="CP121689">
    <property type="protein sequence ID" value="WZL75458.1"/>
    <property type="molecule type" value="Genomic_DNA"/>
</dbReference>
<comment type="subcellular location">
    <subcellularLocation>
        <location evidence="1 7">Cell membrane</location>
        <topology evidence="1 7">Multi-pass membrane protein</topology>
    </subcellularLocation>
</comment>
<dbReference type="SUPFAM" id="SSF161098">
    <property type="entry name" value="MetI-like"/>
    <property type="match status" value="1"/>
</dbReference>
<evidence type="ECO:0000256" key="3">
    <source>
        <dbReference type="ARBA" id="ARBA00022475"/>
    </source>
</evidence>
<evidence type="ECO:0000256" key="4">
    <source>
        <dbReference type="ARBA" id="ARBA00022692"/>
    </source>
</evidence>
<evidence type="ECO:0000313" key="9">
    <source>
        <dbReference type="EMBL" id="WZL75458.1"/>
    </source>
</evidence>
<gene>
    <name evidence="9" type="ORF">QBE54_07630</name>
</gene>
<keyword evidence="3" id="KW-1003">Cell membrane</keyword>
<feature type="transmembrane region" description="Helical" evidence="7">
    <location>
        <begin position="12"/>
        <end position="30"/>
    </location>
</feature>
<dbReference type="InterPro" id="IPR035906">
    <property type="entry name" value="MetI-like_sf"/>
</dbReference>
<dbReference type="PANTHER" id="PTHR43005:SF1">
    <property type="entry name" value="SPERMIDINE_PUTRESCINE TRANSPORT SYSTEM PERMEASE PROTEIN"/>
    <property type="match status" value="1"/>
</dbReference>
<feature type="domain" description="ABC transmembrane type-1" evidence="8">
    <location>
        <begin position="1"/>
        <end position="186"/>
    </location>
</feature>
<dbReference type="Gene3D" id="1.10.3720.10">
    <property type="entry name" value="MetI-like"/>
    <property type="match status" value="1"/>
</dbReference>
<dbReference type="InterPro" id="IPR000515">
    <property type="entry name" value="MetI-like"/>
</dbReference>
<accession>A0ABZ2Y8W7</accession>
<evidence type="ECO:0000256" key="2">
    <source>
        <dbReference type="ARBA" id="ARBA00022448"/>
    </source>
</evidence>
<feature type="transmembrane region" description="Helical" evidence="7">
    <location>
        <begin position="170"/>
        <end position="191"/>
    </location>
</feature>
<evidence type="ECO:0000256" key="1">
    <source>
        <dbReference type="ARBA" id="ARBA00004651"/>
    </source>
</evidence>
<protein>
    <submittedName>
        <fullName evidence="9">Sugar ABC transporter permease</fullName>
    </submittedName>
</protein>
<feature type="transmembrane region" description="Helical" evidence="7">
    <location>
        <begin position="108"/>
        <end position="128"/>
    </location>
</feature>
<name>A0ABZ2Y8W7_9BACT</name>
<dbReference type="Pfam" id="PF00528">
    <property type="entry name" value="BPD_transp_1"/>
    <property type="match status" value="1"/>
</dbReference>
<dbReference type="PROSITE" id="PS50928">
    <property type="entry name" value="ABC_TM1"/>
    <property type="match status" value="1"/>
</dbReference>
<dbReference type="RefSeq" id="WP_369017605.1">
    <property type="nucleotide sequence ID" value="NZ_CP121689.1"/>
</dbReference>
<dbReference type="PANTHER" id="PTHR43005">
    <property type="entry name" value="BLR7065 PROTEIN"/>
    <property type="match status" value="1"/>
</dbReference>
<evidence type="ECO:0000256" key="7">
    <source>
        <dbReference type="RuleBase" id="RU363032"/>
    </source>
</evidence>
<evidence type="ECO:0000259" key="8">
    <source>
        <dbReference type="PROSITE" id="PS50928"/>
    </source>
</evidence>
<proteinExistence type="inferred from homology"/>
<dbReference type="Proteomes" id="UP001461341">
    <property type="component" value="Chromosome"/>
</dbReference>
<evidence type="ECO:0000256" key="5">
    <source>
        <dbReference type="ARBA" id="ARBA00022989"/>
    </source>
</evidence>
<reference evidence="9 10" key="1">
    <citation type="submission" date="2023-03" db="EMBL/GenBank/DDBJ databases">
        <title>Novel Species.</title>
        <authorList>
            <person name="Ma S."/>
        </authorList>
    </citation>
    <scope>NUCLEOTIDE SEQUENCE [LARGE SCALE GENOMIC DNA]</scope>
    <source>
        <strain evidence="9 10">B11</strain>
    </source>
</reference>
<keyword evidence="5 7" id="KW-1133">Transmembrane helix</keyword>
<keyword evidence="10" id="KW-1185">Reference proteome</keyword>
<sequence length="195" mass="21818">MKGINLARSLIMLPWIVPSVAIAICMRWMLLPRIGIINEFLLFAKIIQKPVHFLGNSSTAMPFLILLNSWKFMPFGTLLILAALQSIPESVFEAAAVDGARSFQQFRYITFPLLGSMIWFVGFLAFAWNFNTFDLIWLTTQGGPGNATQTLPVLIYRTAFKVFRLGEASAISVFIVFLLLIIGVLYLKLLAPKGD</sequence>
<evidence type="ECO:0000313" key="10">
    <source>
        <dbReference type="Proteomes" id="UP001461341"/>
    </source>
</evidence>
<organism evidence="9 10">
    <name type="scientific">Thermatribacter velox</name>
    <dbReference type="NCBI Taxonomy" id="3039681"/>
    <lineage>
        <taxon>Bacteria</taxon>
        <taxon>Pseudomonadati</taxon>
        <taxon>Atribacterota</taxon>
        <taxon>Atribacteria</taxon>
        <taxon>Atribacterales</taxon>
        <taxon>Thermatribacteraceae</taxon>
        <taxon>Thermatribacter</taxon>
    </lineage>
</organism>
<dbReference type="CDD" id="cd06261">
    <property type="entry name" value="TM_PBP2"/>
    <property type="match status" value="1"/>
</dbReference>
<keyword evidence="4 7" id="KW-0812">Transmembrane</keyword>
<evidence type="ECO:0000256" key="6">
    <source>
        <dbReference type="ARBA" id="ARBA00023136"/>
    </source>
</evidence>
<comment type="similarity">
    <text evidence="7">Belongs to the binding-protein-dependent transport system permease family.</text>
</comment>
<keyword evidence="2 7" id="KW-0813">Transport</keyword>